<keyword evidence="1" id="KW-0175">Coiled coil</keyword>
<reference evidence="2" key="1">
    <citation type="submission" date="2021-01" db="EMBL/GenBank/DDBJ databases">
        <authorList>
            <consortium name="Genoscope - CEA"/>
            <person name="William W."/>
        </authorList>
    </citation>
    <scope>NUCLEOTIDE SEQUENCE</scope>
</reference>
<gene>
    <name evidence="2" type="ORF">PPENT_87.1.T1580077</name>
</gene>
<dbReference type="EMBL" id="CAJJDO010000158">
    <property type="protein sequence ID" value="CAD8210243.1"/>
    <property type="molecule type" value="Genomic_DNA"/>
</dbReference>
<protein>
    <submittedName>
        <fullName evidence="2">Uncharacterized protein</fullName>
    </submittedName>
</protein>
<feature type="coiled-coil region" evidence="1">
    <location>
        <begin position="199"/>
        <end position="233"/>
    </location>
</feature>
<keyword evidence="3" id="KW-1185">Reference proteome</keyword>
<name>A0A8S1YA06_9CILI</name>
<organism evidence="2 3">
    <name type="scientific">Paramecium pentaurelia</name>
    <dbReference type="NCBI Taxonomy" id="43138"/>
    <lineage>
        <taxon>Eukaryota</taxon>
        <taxon>Sar</taxon>
        <taxon>Alveolata</taxon>
        <taxon>Ciliophora</taxon>
        <taxon>Intramacronucleata</taxon>
        <taxon>Oligohymenophorea</taxon>
        <taxon>Peniculida</taxon>
        <taxon>Parameciidae</taxon>
        <taxon>Paramecium</taxon>
    </lineage>
</organism>
<dbReference type="AlphaFoldDB" id="A0A8S1YA06"/>
<dbReference type="OrthoDB" id="295942at2759"/>
<proteinExistence type="predicted"/>
<sequence length="336" mass="40011">MKKGFKIEYNFETVQIWEESIEALQLYDPNYKQIQIKPQNLIEYVLNTIDLMAQVRGYNQDSFIIALINYCERTKKKSKSFMTGFINSFKEQINDPELSYFTQLLDPNKLMDKTPSMFKFYLKVRKYIYTNYVNPRESYIKPIKFDDWVTVVSKFLDNASIPIIGNRIRDELNNNSTDKVFKNTIQPIELLIFCYEVYEKQQLDQVQKTNQEYQQKEESVIEQQQKRQTAQQLAYKMIMPNSLQKVQEDKHSGDSQQKMKFIEVIKMHENLAYNYKILANNISDTQDIVGQLIQKNQNQDFDDDFIQQLEQVVNFKSFSKNDAIKELEDSNIYDFI</sequence>
<accession>A0A8S1YA06</accession>
<evidence type="ECO:0000313" key="3">
    <source>
        <dbReference type="Proteomes" id="UP000689195"/>
    </source>
</evidence>
<dbReference type="Proteomes" id="UP000689195">
    <property type="component" value="Unassembled WGS sequence"/>
</dbReference>
<comment type="caution">
    <text evidence="2">The sequence shown here is derived from an EMBL/GenBank/DDBJ whole genome shotgun (WGS) entry which is preliminary data.</text>
</comment>
<evidence type="ECO:0000256" key="1">
    <source>
        <dbReference type="SAM" id="Coils"/>
    </source>
</evidence>
<evidence type="ECO:0000313" key="2">
    <source>
        <dbReference type="EMBL" id="CAD8210243.1"/>
    </source>
</evidence>